<dbReference type="Gene3D" id="1.25.40.10">
    <property type="entry name" value="Tetratricopeptide repeat domain"/>
    <property type="match status" value="1"/>
</dbReference>
<accession>A0A5Q0H360</accession>
<keyword evidence="3" id="KW-1185">Reference proteome</keyword>
<dbReference type="InterPro" id="IPR011990">
    <property type="entry name" value="TPR-like_helical_dom_sf"/>
</dbReference>
<reference evidence="3" key="1">
    <citation type="journal article" date="2021" name="Curr. Microbiol.">
        <title>Complete genome of nocamycin-producing strain Saccharothrix syringae NRRL B-16468 reveals the biosynthetic potential for secondary metabolites.</title>
        <authorList>
            <person name="Mo X."/>
            <person name="Yang S."/>
        </authorList>
    </citation>
    <scope>NUCLEOTIDE SEQUENCE [LARGE SCALE GENOMIC DNA]</scope>
    <source>
        <strain evidence="3">ATCC 51364 / DSM 43886 / JCM 6844 / KCTC 9398 / NBRC 14523 / NRRL B-16468 / INA 2240</strain>
    </source>
</reference>
<organism evidence="2 3">
    <name type="scientific">Saccharothrix syringae</name>
    <name type="common">Nocardiopsis syringae</name>
    <dbReference type="NCBI Taxonomy" id="103733"/>
    <lineage>
        <taxon>Bacteria</taxon>
        <taxon>Bacillati</taxon>
        <taxon>Actinomycetota</taxon>
        <taxon>Actinomycetes</taxon>
        <taxon>Pseudonocardiales</taxon>
        <taxon>Pseudonocardiaceae</taxon>
        <taxon>Saccharothrix</taxon>
    </lineage>
</organism>
<gene>
    <name evidence="2" type="ORF">EKG83_27430</name>
</gene>
<dbReference type="Pfam" id="PF20698">
    <property type="entry name" value="PIN-TPR-GreABC"/>
    <property type="match status" value="1"/>
</dbReference>
<dbReference type="EMBL" id="CP034550">
    <property type="protein sequence ID" value="QFZ20641.1"/>
    <property type="molecule type" value="Genomic_DNA"/>
</dbReference>
<evidence type="ECO:0000313" key="3">
    <source>
        <dbReference type="Proteomes" id="UP000325787"/>
    </source>
</evidence>
<dbReference type="SUPFAM" id="SSF48452">
    <property type="entry name" value="TPR-like"/>
    <property type="match status" value="1"/>
</dbReference>
<sequence>MVVGTGVGALITGVLGLAINEASGTSKWPGPLDLIRQHPWWSSLALGVAVAVVMMVTASAGAARPAHELNRGADAVDPHRLEDDERVARLPPYVHGLLMRTDGRERLRIWRVVASFTEDMTDPHILAREWAAGPPEALADLSAVGRLVVAELLLTYRQRAAAIDQFRVAIRMGATPRAYWLVRIAQAHDPSGHERSQQVDEVLREAERVDPSYPLVKAMRSSEDEQWEQMLRDLDDWKPTALQEQETSTHFKTVALMRMGRLDDAIAVLEQDATGTRNAFLLIQLSYLLRTRAVNGGGDSRLADAMRAIELGVRARDLRRAWRGDSAEAVRAAAEAALIAEDSDQVWGLTQAAPEGQATAAEAADPRVLPIAAMGAALLGRVDQAREMMPSEDGYLRRRIEAEILSASPSLLGEGSTVAEAWRKALAAATSDEEKLFAARGLAMEGDTDSHVLDDLANRHPESVDEIRTIATIQSIAGPDADERLRMFETRSPLASVQRAELRRHDDPAGAVEILLEAADRWRYPRLLLLALDCYQDAGMWDDAEPIARRALTQFDPAWAGRRAVVHRLADIQCRRWDWVGAAVTYRSLLESDPDDQNARWGLAWAQYRDGDREEAWRSLKRPAATPAPTSPLQAMLLVDLARRYAPSEEVAWTALAMIQEFAEDADVCEAAIRSVATRSDRTELPDGLNEQVIAAGEAWNARHPGSGHIAMRSVQVDGDVHPLTSLEPMLRRNDAVFQERRKLVRDEVYPLGMLDQAVGKPYAAIFLYRPLGYHRMVFPNPADQEVELEQARSAIDGRCLVDASALYTLTLLPDVAPTLLALVAKPQITNVAVHDLADAEDMFSLPTSGTLGYDTTLNRVVAYEDDPEITARHRRQIEAMLTTSRSLRRVIHPELTELPPAQEGRQPVWALTLDAAKHNNLPLWADDTGLRRVAHSLGIKTFSTHALLIIAHERQRIDAEKLDQAVRQLIREHVVDLPTDHTVLREIATEQDWRAGAVSIILGRGSTWGDRAAALELFLSAFRNAPEEDLLSWSYWAICGTRDAVVPEYRHEVVTILTMAALARDGQSSRRVTIFMNALRLAMPDDADRITYGALKRLWAILTENQPIDQALTLFVDAISGLSDRHRRCGTLIIHEQ</sequence>
<dbReference type="KEGG" id="ssyi:EKG83_27430"/>
<feature type="domain" description="PIN" evidence="1">
    <location>
        <begin position="801"/>
        <end position="937"/>
    </location>
</feature>
<protein>
    <recommendedName>
        <fullName evidence="1">PIN domain-containing protein</fullName>
    </recommendedName>
</protein>
<dbReference type="InterPro" id="IPR048987">
    <property type="entry name" value="PIN-TPR-GreABC"/>
</dbReference>
<dbReference type="OrthoDB" id="5140156at2"/>
<name>A0A5Q0H360_SACSY</name>
<dbReference type="AlphaFoldDB" id="A0A5Q0H360"/>
<evidence type="ECO:0000313" key="2">
    <source>
        <dbReference type="EMBL" id="QFZ20641.1"/>
    </source>
</evidence>
<dbReference type="RefSeq" id="WP_153278476.1">
    <property type="nucleotide sequence ID" value="NZ_CP034550.1"/>
</dbReference>
<dbReference type="Proteomes" id="UP000325787">
    <property type="component" value="Chromosome"/>
</dbReference>
<evidence type="ECO:0000259" key="1">
    <source>
        <dbReference type="Pfam" id="PF20698"/>
    </source>
</evidence>
<proteinExistence type="predicted"/>